<proteinExistence type="predicted"/>
<dbReference type="AlphaFoldDB" id="A0A7J7LQE4"/>
<dbReference type="Proteomes" id="UP000541444">
    <property type="component" value="Unassembled WGS sequence"/>
</dbReference>
<dbReference type="EMBL" id="JACGCM010002106">
    <property type="protein sequence ID" value="KAF6144863.1"/>
    <property type="molecule type" value="Genomic_DNA"/>
</dbReference>
<protein>
    <submittedName>
        <fullName evidence="1">Uncharacterized protein</fullName>
    </submittedName>
</protein>
<accession>A0A7J7LQE4</accession>
<organism evidence="1 2">
    <name type="scientific">Kingdonia uniflora</name>
    <dbReference type="NCBI Taxonomy" id="39325"/>
    <lineage>
        <taxon>Eukaryota</taxon>
        <taxon>Viridiplantae</taxon>
        <taxon>Streptophyta</taxon>
        <taxon>Embryophyta</taxon>
        <taxon>Tracheophyta</taxon>
        <taxon>Spermatophyta</taxon>
        <taxon>Magnoliopsida</taxon>
        <taxon>Ranunculales</taxon>
        <taxon>Circaeasteraceae</taxon>
        <taxon>Kingdonia</taxon>
    </lineage>
</organism>
<name>A0A7J7LQE4_9MAGN</name>
<evidence type="ECO:0000313" key="1">
    <source>
        <dbReference type="EMBL" id="KAF6144863.1"/>
    </source>
</evidence>
<evidence type="ECO:0000313" key="2">
    <source>
        <dbReference type="Proteomes" id="UP000541444"/>
    </source>
</evidence>
<keyword evidence="2" id="KW-1185">Reference proteome</keyword>
<sequence length="286" mass="32439">MDVISDKELHSIKGYSASDKDGRWEKVRGKKTVKHQPSKDKMIVNNKMAFDILNEYPMNVKVPLIASNRRKKVLAREGDLLTYKRTRKTIDPSTVVPPNIVEATNEGVSKPVPITKSTQATLGAQSESAQASWIIAHFPKLAGIPKEMDSDRYEHCTCWKWDVSVSDRYGGTTLLKFRKALENYKLEDITIYTITFDLAADDDIGIHQRREASVNEYGDTPVHQSEDVAEQYDHHEHVSLSPNAHGTMQTRAGYGDFDQQIIVLIDQLQKLKEDNEKESEANIILR</sequence>
<reference evidence="1 2" key="1">
    <citation type="journal article" date="2020" name="IScience">
        <title>Genome Sequencing of the Endangered Kingdonia uniflora (Circaeasteraceae, Ranunculales) Reveals Potential Mechanisms of Evolutionary Specialization.</title>
        <authorList>
            <person name="Sun Y."/>
            <person name="Deng T."/>
            <person name="Zhang A."/>
            <person name="Moore M.J."/>
            <person name="Landis J.B."/>
            <person name="Lin N."/>
            <person name="Zhang H."/>
            <person name="Zhang X."/>
            <person name="Huang J."/>
            <person name="Zhang X."/>
            <person name="Sun H."/>
            <person name="Wang H."/>
        </authorList>
    </citation>
    <scope>NUCLEOTIDE SEQUENCE [LARGE SCALE GENOMIC DNA]</scope>
    <source>
        <strain evidence="1">TB1705</strain>
        <tissue evidence="1">Leaf</tissue>
    </source>
</reference>
<gene>
    <name evidence="1" type="ORF">GIB67_001874</name>
</gene>
<comment type="caution">
    <text evidence="1">The sequence shown here is derived from an EMBL/GenBank/DDBJ whole genome shotgun (WGS) entry which is preliminary data.</text>
</comment>